<feature type="compositionally biased region" description="Pro residues" evidence="6">
    <location>
        <begin position="141"/>
        <end position="162"/>
    </location>
</feature>
<reference evidence="8 9" key="1">
    <citation type="journal article" date="2011" name="Proc. Natl. Acad. Sci. U.S.A.">
        <title>Genetic diversity and population structure of the endangered marsupial Sarcophilus harrisii (Tasmanian devil).</title>
        <authorList>
            <person name="Miller W."/>
            <person name="Hayes V.M."/>
            <person name="Ratan A."/>
            <person name="Petersen D.C."/>
            <person name="Wittekindt N.E."/>
            <person name="Miller J."/>
            <person name="Walenz B."/>
            <person name="Knight J."/>
            <person name="Qi J."/>
            <person name="Zhao F."/>
            <person name="Wang Q."/>
            <person name="Bedoya-Reina O.C."/>
            <person name="Katiyar N."/>
            <person name="Tomsho L.P."/>
            <person name="Kasson L.M."/>
            <person name="Hardie R.A."/>
            <person name="Woodbridge P."/>
            <person name="Tindall E.A."/>
            <person name="Bertelsen M.F."/>
            <person name="Dixon D."/>
            <person name="Pyecroft S."/>
            <person name="Helgen K.M."/>
            <person name="Lesk A.M."/>
            <person name="Pringle T.H."/>
            <person name="Patterson N."/>
            <person name="Zhang Y."/>
            <person name="Kreiss A."/>
            <person name="Woods G.M."/>
            <person name="Jones M.E."/>
            <person name="Schuster S.C."/>
        </authorList>
    </citation>
    <scope>NUCLEOTIDE SEQUENCE [LARGE SCALE GENOMIC DNA]</scope>
</reference>
<comment type="subcellular location">
    <subcellularLocation>
        <location evidence="1">Membrane</location>
    </subcellularLocation>
</comment>
<evidence type="ECO:0000256" key="3">
    <source>
        <dbReference type="ARBA" id="ARBA00022692"/>
    </source>
</evidence>
<evidence type="ECO:0000313" key="8">
    <source>
        <dbReference type="Ensembl" id="ENSSHAP00000031908.1"/>
    </source>
</evidence>
<dbReference type="RefSeq" id="XP_031820978.1">
    <property type="nucleotide sequence ID" value="XM_031965118.1"/>
</dbReference>
<dbReference type="CTD" id="80863"/>
<keyword evidence="5 7" id="KW-0472">Membrane</keyword>
<keyword evidence="3 7" id="KW-0812">Transmembrane</keyword>
<organism evidence="8 9">
    <name type="scientific">Sarcophilus harrisii</name>
    <name type="common">Tasmanian devil</name>
    <name type="synonym">Sarcophilus laniarius</name>
    <dbReference type="NCBI Taxonomy" id="9305"/>
    <lineage>
        <taxon>Eukaryota</taxon>
        <taxon>Metazoa</taxon>
        <taxon>Chordata</taxon>
        <taxon>Craniata</taxon>
        <taxon>Vertebrata</taxon>
        <taxon>Euteleostomi</taxon>
        <taxon>Mammalia</taxon>
        <taxon>Metatheria</taxon>
        <taxon>Dasyuromorphia</taxon>
        <taxon>Dasyuridae</taxon>
        <taxon>Sarcophilus</taxon>
    </lineage>
</organism>
<evidence type="ECO:0000256" key="4">
    <source>
        <dbReference type="ARBA" id="ARBA00022989"/>
    </source>
</evidence>
<dbReference type="Pfam" id="PF04505">
    <property type="entry name" value="CD225"/>
    <property type="match status" value="1"/>
</dbReference>
<keyword evidence="4 7" id="KW-1133">Transmembrane helix</keyword>
<feature type="transmembrane region" description="Helical" evidence="7">
    <location>
        <begin position="293"/>
        <end position="317"/>
    </location>
</feature>
<gene>
    <name evidence="8" type="primary">PRRT1</name>
</gene>
<proteinExistence type="inferred from homology"/>
<feature type="compositionally biased region" description="Low complexity" evidence="6">
    <location>
        <begin position="108"/>
        <end position="122"/>
    </location>
</feature>
<dbReference type="AlphaFoldDB" id="A0A7N4P1W4"/>
<keyword evidence="9" id="KW-1185">Reference proteome</keyword>
<dbReference type="GeneID" id="100933230"/>
<evidence type="ECO:0000256" key="1">
    <source>
        <dbReference type="ARBA" id="ARBA00004370"/>
    </source>
</evidence>
<feature type="region of interest" description="Disordered" evidence="6">
    <location>
        <begin position="20"/>
        <end position="168"/>
    </location>
</feature>
<dbReference type="Ensembl" id="ENSSHAT00000030824.1">
    <property type="protein sequence ID" value="ENSSHAP00000031908.1"/>
    <property type="gene ID" value="ENSSHAG00000024676.1"/>
</dbReference>
<evidence type="ECO:0000256" key="7">
    <source>
        <dbReference type="SAM" id="Phobius"/>
    </source>
</evidence>
<feature type="compositionally biased region" description="Low complexity" evidence="6">
    <location>
        <begin position="76"/>
        <end position="99"/>
    </location>
</feature>
<name>A0A7N4P1W4_SARHA</name>
<dbReference type="Proteomes" id="UP000007648">
    <property type="component" value="Unassembled WGS sequence"/>
</dbReference>
<sequence>MPPVPSASVSLCLCLLPPSPPVRTASGLSDPVPHTSPPPYNAPQPPADLPAPPLQAPSASHHHHHHHYHQSGTATLPRLGAGGLASSAAPAPRGPSSSATLPRPPHHAPSGLAPGASAPGCATLPRLPPDPYLQETRFEGPLPPPPPAAAAPPPPAPAPPAPAQGFVVPTHPGTVGTLPLGGYVAPGYPLQLQPCTAYLPVYPVGAPYTGAAPGGAGVTPTLSPPPLGPGLALLEPRRPPHDYLPIAVLTTICCFWPTGIIAIFKAVQVRTAVARGDMVSAEIASREARNFSFISLAVGIAAMVLCTILTVVIIIAAQHHDTDWDP</sequence>
<feature type="compositionally biased region" description="Pro residues" evidence="6">
    <location>
        <begin position="34"/>
        <end position="55"/>
    </location>
</feature>
<dbReference type="InterPro" id="IPR007593">
    <property type="entry name" value="CD225/Dispanin_fam"/>
</dbReference>
<dbReference type="InterPro" id="IPR051423">
    <property type="entry name" value="CD225/Dispanin"/>
</dbReference>
<evidence type="ECO:0000256" key="6">
    <source>
        <dbReference type="SAM" id="MobiDB-lite"/>
    </source>
</evidence>
<reference evidence="8" key="3">
    <citation type="submission" date="2025-09" db="UniProtKB">
        <authorList>
            <consortium name="Ensembl"/>
        </authorList>
    </citation>
    <scope>IDENTIFICATION</scope>
</reference>
<accession>A0A7N4P1W4</accession>
<dbReference type="GO" id="GO:0016020">
    <property type="term" value="C:membrane"/>
    <property type="evidence" value="ECO:0007669"/>
    <property type="project" value="UniProtKB-SubCell"/>
</dbReference>
<dbReference type="GeneTree" id="ENSGT00940000162382"/>
<evidence type="ECO:0000313" key="9">
    <source>
        <dbReference type="Proteomes" id="UP000007648"/>
    </source>
</evidence>
<reference evidence="8" key="2">
    <citation type="submission" date="2025-08" db="UniProtKB">
        <authorList>
            <consortium name="Ensembl"/>
        </authorList>
    </citation>
    <scope>IDENTIFICATION</scope>
</reference>
<dbReference type="PANTHER" id="PTHR14948:SF21">
    <property type="entry name" value="PROLINE-RICH TRANSMEMBRANE PROTEIN 1"/>
    <property type="match status" value="1"/>
</dbReference>
<evidence type="ECO:0000256" key="5">
    <source>
        <dbReference type="ARBA" id="ARBA00023136"/>
    </source>
</evidence>
<comment type="similarity">
    <text evidence="2">Belongs to the CD225/Dispanin family.</text>
</comment>
<dbReference type="KEGG" id="shr:100933230"/>
<dbReference type="OrthoDB" id="5989578at2759"/>
<dbReference type="PANTHER" id="PTHR14948">
    <property type="entry name" value="NG5"/>
    <property type="match status" value="1"/>
</dbReference>
<protein>
    <submittedName>
        <fullName evidence="8">Proline rich transmembrane protein 1</fullName>
    </submittedName>
</protein>
<feature type="transmembrane region" description="Helical" evidence="7">
    <location>
        <begin position="243"/>
        <end position="264"/>
    </location>
</feature>
<evidence type="ECO:0000256" key="2">
    <source>
        <dbReference type="ARBA" id="ARBA00006843"/>
    </source>
</evidence>
<feature type="compositionally biased region" description="Basic residues" evidence="6">
    <location>
        <begin position="60"/>
        <end position="69"/>
    </location>
</feature>